<keyword evidence="3" id="KW-1185">Reference proteome</keyword>
<dbReference type="PANTHER" id="PTHR43267">
    <property type="entry name" value="TRNA THREONYLCARBAMOYLADENOSINE DEHYDRATASE"/>
    <property type="match status" value="1"/>
</dbReference>
<dbReference type="SUPFAM" id="SSF69572">
    <property type="entry name" value="Activating enzymes of the ubiquitin-like proteins"/>
    <property type="match status" value="1"/>
</dbReference>
<dbReference type="InterPro" id="IPR000594">
    <property type="entry name" value="ThiF_NAD_FAD-bd"/>
</dbReference>
<dbReference type="PANTHER" id="PTHR43267:SF1">
    <property type="entry name" value="TRNA THREONYLCARBAMOYLADENOSINE DEHYDRATASE"/>
    <property type="match status" value="1"/>
</dbReference>
<evidence type="ECO:0000313" key="3">
    <source>
        <dbReference type="Proteomes" id="UP001500573"/>
    </source>
</evidence>
<gene>
    <name evidence="2" type="ORF">GCM10009108_21110</name>
</gene>
<dbReference type="InterPro" id="IPR035985">
    <property type="entry name" value="Ubiquitin-activating_enz"/>
</dbReference>
<comment type="caution">
    <text evidence="2">The sequence shown here is derived from an EMBL/GenBank/DDBJ whole genome shotgun (WGS) entry which is preliminary data.</text>
</comment>
<evidence type="ECO:0000259" key="1">
    <source>
        <dbReference type="Pfam" id="PF00899"/>
    </source>
</evidence>
<dbReference type="Pfam" id="PF00899">
    <property type="entry name" value="ThiF"/>
    <property type="match status" value="1"/>
</dbReference>
<dbReference type="CDD" id="cd00755">
    <property type="entry name" value="YgdL_like"/>
    <property type="match status" value="1"/>
</dbReference>
<evidence type="ECO:0000313" key="2">
    <source>
        <dbReference type="EMBL" id="GAA0780756.1"/>
    </source>
</evidence>
<dbReference type="Proteomes" id="UP001500573">
    <property type="component" value="Unassembled WGS sequence"/>
</dbReference>
<name>A0ABP3W9Q7_9BURK</name>
<feature type="domain" description="THIF-type NAD/FAD binding fold" evidence="1">
    <location>
        <begin position="47"/>
        <end position="192"/>
    </location>
</feature>
<protein>
    <submittedName>
        <fullName evidence="2">tRNA threonylcarbamoyladenosine dehydratase</fullName>
    </submittedName>
</protein>
<sequence length="311" mass="31758">MRARRDGPARMGDSPLCNTAAMSDTPPIHSPAADADAARRFGGLDRLYGDGARQALAGLRVVVAGIGGVGAWCAEALARSGVGSLVLVDLDHVAESNINRQVHALGSTLGQAKVAAMAARILDINPDCRIECVDDFIGPGNVEAILSGPAGVLLDCTDQVSAKVAMILRARAAGWAVLVCGGAGGKTDPLALRAGDLSAVTHDALLGRVRQELRQRHGYPKGGAAGGKPRRRVVRMGVHCLWYDQPVILPAAWSQPAAPGPAAAPQGLSCAGYGSAVAITATMGMAAADWAVRQGLAAERSGLSGTGPFPD</sequence>
<dbReference type="Gene3D" id="3.40.50.720">
    <property type="entry name" value="NAD(P)-binding Rossmann-like Domain"/>
    <property type="match status" value="1"/>
</dbReference>
<proteinExistence type="predicted"/>
<reference evidence="3" key="1">
    <citation type="journal article" date="2019" name="Int. J. Syst. Evol. Microbiol.">
        <title>The Global Catalogue of Microorganisms (GCM) 10K type strain sequencing project: providing services to taxonomists for standard genome sequencing and annotation.</title>
        <authorList>
            <consortium name="The Broad Institute Genomics Platform"/>
            <consortium name="The Broad Institute Genome Sequencing Center for Infectious Disease"/>
            <person name="Wu L."/>
            <person name="Ma J."/>
        </authorList>
    </citation>
    <scope>NUCLEOTIDE SEQUENCE [LARGE SCALE GENOMIC DNA]</scope>
    <source>
        <strain evidence="3">JCM 15515</strain>
    </source>
</reference>
<organism evidence="2 3">
    <name type="scientific">Castellaniella ginsengisoli</name>
    <dbReference type="NCBI Taxonomy" id="546114"/>
    <lineage>
        <taxon>Bacteria</taxon>
        <taxon>Pseudomonadati</taxon>
        <taxon>Pseudomonadota</taxon>
        <taxon>Betaproteobacteria</taxon>
        <taxon>Burkholderiales</taxon>
        <taxon>Alcaligenaceae</taxon>
        <taxon>Castellaniella</taxon>
    </lineage>
</organism>
<dbReference type="InterPro" id="IPR045886">
    <property type="entry name" value="ThiF/MoeB/HesA"/>
</dbReference>
<accession>A0ABP3W9Q7</accession>
<dbReference type="EMBL" id="BAAAEX010000011">
    <property type="protein sequence ID" value="GAA0780756.1"/>
    <property type="molecule type" value="Genomic_DNA"/>
</dbReference>